<evidence type="ECO:0000313" key="8">
    <source>
        <dbReference type="EMBL" id="CAK9273917.1"/>
    </source>
</evidence>
<dbReference type="Gene3D" id="1.10.10.10">
    <property type="entry name" value="Winged helix-like DNA-binding domain superfamily/Winged helix DNA-binding domain"/>
    <property type="match status" value="1"/>
</dbReference>
<reference evidence="8" key="1">
    <citation type="submission" date="2024-02" db="EMBL/GenBank/DDBJ databases">
        <authorList>
            <consortium name="ELIXIR-Norway"/>
            <consortium name="Elixir Norway"/>
        </authorList>
    </citation>
    <scope>NUCLEOTIDE SEQUENCE</scope>
</reference>
<dbReference type="PANTHER" id="PTHR10015:SF304">
    <property type="entry name" value="HEAT STRESS TRANSCRIPTION FACTOR B-4B"/>
    <property type="match status" value="1"/>
</dbReference>
<evidence type="ECO:0000256" key="1">
    <source>
        <dbReference type="ARBA" id="ARBA00004123"/>
    </source>
</evidence>
<dbReference type="Proteomes" id="UP001497444">
    <property type="component" value="Chromosome 5"/>
</dbReference>
<dbReference type="InterPro" id="IPR000232">
    <property type="entry name" value="HSF_DNA-bd"/>
</dbReference>
<evidence type="ECO:0000259" key="7">
    <source>
        <dbReference type="PROSITE" id="PS00434"/>
    </source>
</evidence>
<proteinExistence type="inferred from homology"/>
<dbReference type="EMBL" id="OZ020100">
    <property type="protein sequence ID" value="CAK9273917.1"/>
    <property type="molecule type" value="Genomic_DNA"/>
</dbReference>
<comment type="similarity">
    <text evidence="5">Belongs to the HSF family.</text>
</comment>
<dbReference type="PROSITE" id="PS00434">
    <property type="entry name" value="HSF_DOMAIN"/>
    <property type="match status" value="1"/>
</dbReference>
<evidence type="ECO:0000313" key="9">
    <source>
        <dbReference type="Proteomes" id="UP001497444"/>
    </source>
</evidence>
<dbReference type="PRINTS" id="PR00056">
    <property type="entry name" value="HSFDOMAIN"/>
</dbReference>
<dbReference type="SMART" id="SM00415">
    <property type="entry name" value="HSF"/>
    <property type="match status" value="1"/>
</dbReference>
<evidence type="ECO:0000256" key="5">
    <source>
        <dbReference type="RuleBase" id="RU004020"/>
    </source>
</evidence>
<keyword evidence="4" id="KW-0539">Nucleus</keyword>
<dbReference type="PANTHER" id="PTHR10015">
    <property type="entry name" value="HEAT SHOCK TRANSCRIPTION FACTOR"/>
    <property type="match status" value="1"/>
</dbReference>
<name>A0ABP0X5H6_9BRYO</name>
<evidence type="ECO:0000256" key="3">
    <source>
        <dbReference type="ARBA" id="ARBA00023125"/>
    </source>
</evidence>
<evidence type="ECO:0000256" key="4">
    <source>
        <dbReference type="ARBA" id="ARBA00023242"/>
    </source>
</evidence>
<dbReference type="InterPro" id="IPR036390">
    <property type="entry name" value="WH_DNA-bd_sf"/>
</dbReference>
<dbReference type="Pfam" id="PF00447">
    <property type="entry name" value="HSF_DNA-bind"/>
    <property type="match status" value="1"/>
</dbReference>
<dbReference type="SUPFAM" id="SSF46785">
    <property type="entry name" value="Winged helix' DNA-binding domain"/>
    <property type="match status" value="1"/>
</dbReference>
<keyword evidence="3" id="KW-0238">DNA-binding</keyword>
<keyword evidence="9" id="KW-1185">Reference proteome</keyword>
<feature type="region of interest" description="Disordered" evidence="6">
    <location>
        <begin position="132"/>
        <end position="166"/>
    </location>
</feature>
<evidence type="ECO:0000256" key="2">
    <source>
        <dbReference type="ARBA" id="ARBA00023016"/>
    </source>
</evidence>
<organism evidence="8 9">
    <name type="scientific">Sphagnum jensenii</name>
    <dbReference type="NCBI Taxonomy" id="128206"/>
    <lineage>
        <taxon>Eukaryota</taxon>
        <taxon>Viridiplantae</taxon>
        <taxon>Streptophyta</taxon>
        <taxon>Embryophyta</taxon>
        <taxon>Bryophyta</taxon>
        <taxon>Sphagnophytina</taxon>
        <taxon>Sphagnopsida</taxon>
        <taxon>Sphagnales</taxon>
        <taxon>Sphagnaceae</taxon>
        <taxon>Sphagnum</taxon>
    </lineage>
</organism>
<evidence type="ECO:0000256" key="6">
    <source>
        <dbReference type="SAM" id="MobiDB-lite"/>
    </source>
</evidence>
<dbReference type="InterPro" id="IPR036388">
    <property type="entry name" value="WH-like_DNA-bd_sf"/>
</dbReference>
<accession>A0ABP0X5H6</accession>
<comment type="subcellular location">
    <subcellularLocation>
        <location evidence="1">Nucleus</location>
    </subcellularLocation>
</comment>
<sequence length="422" mass="46702">MSLDTFTAAAEGGGTSTSSSLLLYDCQKSVPAPFLTKTYHLVSNPETDCIVSWKDSDTSSFVVWRPPEFARDLLPLYFKHSNFSSFVRQLNTYGFKKLVPYRWEFGNDFFRRGQIHLLSKIHRRKSVLPAAASSGKSIPAAAPHHRRTANSASNPPRAAELQRQNHSWSVLSTTTATPLSSSSPRPAIILDPPAVHDHNVVIGHGLTFISDENEKLRKDNTLLHSEVSRLRRLLYDDKQQLAAAASPQQQQACLSRIKGVCGNFGISLSSVEGLATKLRDSSAAGIVQQRVDRVDSTANVAGPKQHLVSTLSFLNELFLQDSTTTSNNNAAACPKVITISRDHVGADHHQLDHNTTCKNPPKLFGVPLHTGHKRIDPTHHHHHHHNAAPAVSIREYPEEQQQLVMSCNRLRSDISSDQYSFN</sequence>
<feature type="domain" description="HSF-type DNA-binding" evidence="7">
    <location>
        <begin position="74"/>
        <end position="98"/>
    </location>
</feature>
<protein>
    <recommendedName>
        <fullName evidence="7">HSF-type DNA-binding domain-containing protein</fullName>
    </recommendedName>
</protein>
<keyword evidence="2" id="KW-0346">Stress response</keyword>
<gene>
    <name evidence="8" type="ORF">CSSPJE1EN1_LOCUS19395</name>
</gene>